<keyword evidence="6" id="KW-1185">Reference proteome</keyword>
<dbReference type="SUPFAM" id="SSF51197">
    <property type="entry name" value="Clavaminate synthase-like"/>
    <property type="match status" value="1"/>
</dbReference>
<keyword evidence="2" id="KW-0560">Oxidoreductase</keyword>
<dbReference type="GO" id="GO:0051213">
    <property type="term" value="F:dioxygenase activity"/>
    <property type="evidence" value="ECO:0007669"/>
    <property type="project" value="UniProtKB-KW"/>
</dbReference>
<protein>
    <submittedName>
        <fullName evidence="5">TauD/TfdA family dioxygenase</fullName>
    </submittedName>
</protein>
<evidence type="ECO:0000259" key="4">
    <source>
        <dbReference type="Pfam" id="PF02668"/>
    </source>
</evidence>
<dbReference type="EMBL" id="BAABWN010000011">
    <property type="protein sequence ID" value="GAA6169337.1"/>
    <property type="molecule type" value="Genomic_DNA"/>
</dbReference>
<keyword evidence="3" id="KW-0045">Antibiotic biosynthesis</keyword>
<proteinExistence type="predicted"/>
<evidence type="ECO:0000313" key="6">
    <source>
        <dbReference type="Proteomes" id="UP001465153"/>
    </source>
</evidence>
<dbReference type="InterPro" id="IPR042098">
    <property type="entry name" value="TauD-like_sf"/>
</dbReference>
<evidence type="ECO:0000256" key="3">
    <source>
        <dbReference type="ARBA" id="ARBA00023194"/>
    </source>
</evidence>
<comment type="cofactor">
    <cofactor evidence="1">
        <name>Fe(2+)</name>
        <dbReference type="ChEBI" id="CHEBI:29033"/>
    </cofactor>
</comment>
<dbReference type="PANTHER" id="PTHR10696">
    <property type="entry name" value="GAMMA-BUTYROBETAINE HYDROXYLASE-RELATED"/>
    <property type="match status" value="1"/>
</dbReference>
<organism evidence="5 6">
    <name type="scientific">Sessilibacter corallicola</name>
    <dbReference type="NCBI Taxonomy" id="2904075"/>
    <lineage>
        <taxon>Bacteria</taxon>
        <taxon>Pseudomonadati</taxon>
        <taxon>Pseudomonadota</taxon>
        <taxon>Gammaproteobacteria</taxon>
        <taxon>Cellvibrionales</taxon>
        <taxon>Cellvibrionaceae</taxon>
        <taxon>Sessilibacter</taxon>
    </lineage>
</organism>
<sequence length="334" mass="38219">MNFTENLSVSTEFSEKGLPLLVTPNNADALSGSTVLWKQYQDDIRAVVKEYLHQYGGILFRGFQNFGQDSSCKEFANLFSSELLTYEFGSTPRTDLGEGVYTATEYPSHQIIPLHNEQAYTLQWPLNIWFHCVTAAETGGETPIADSRRIYNKIPTQIRERFEQKKLLYVRNYGGGLDLPWSKVFNTESRDEVEKYCRDHQIEAEWKGDGELRTKQLCQATAKHLTTGESVWFNQAHLFHVSNLEEATREVLLDIVEIEDLPRNVYYGDGSTIEDSILDEVRDVLDEESVFFPWQEGDFMMLDNMLAAHGRSTFTGKRKTVVAMANGYDSTKEN</sequence>
<accession>A0ABQ0ACQ9</accession>
<dbReference type="RefSeq" id="WP_353303878.1">
    <property type="nucleotide sequence ID" value="NZ_BAABWN010000011.1"/>
</dbReference>
<comment type="caution">
    <text evidence="5">The sequence shown here is derived from an EMBL/GenBank/DDBJ whole genome shotgun (WGS) entry which is preliminary data.</text>
</comment>
<evidence type="ECO:0000256" key="1">
    <source>
        <dbReference type="ARBA" id="ARBA00001954"/>
    </source>
</evidence>
<dbReference type="Gene3D" id="3.60.130.10">
    <property type="entry name" value="Clavaminate synthase-like"/>
    <property type="match status" value="1"/>
</dbReference>
<dbReference type="InterPro" id="IPR003819">
    <property type="entry name" value="TauD/TfdA-like"/>
</dbReference>
<reference evidence="5 6" key="1">
    <citation type="submission" date="2024-04" db="EMBL/GenBank/DDBJ databases">
        <title>Draft genome sequence of Sessilibacter corallicola NBRC 116591.</title>
        <authorList>
            <person name="Miyakawa T."/>
            <person name="Kusuya Y."/>
            <person name="Miura T."/>
        </authorList>
    </citation>
    <scope>NUCLEOTIDE SEQUENCE [LARGE SCALE GENOMIC DNA]</scope>
    <source>
        <strain evidence="5 6">KU-00831-HH</strain>
    </source>
</reference>
<gene>
    <name evidence="5" type="ORF">NBRC116591_31480</name>
</gene>
<evidence type="ECO:0000256" key="2">
    <source>
        <dbReference type="ARBA" id="ARBA00023002"/>
    </source>
</evidence>
<dbReference type="Proteomes" id="UP001465153">
    <property type="component" value="Unassembled WGS sequence"/>
</dbReference>
<feature type="domain" description="TauD/TfdA-like" evidence="4">
    <location>
        <begin position="37"/>
        <end position="322"/>
    </location>
</feature>
<name>A0ABQ0ACQ9_9GAMM</name>
<evidence type="ECO:0000313" key="5">
    <source>
        <dbReference type="EMBL" id="GAA6169337.1"/>
    </source>
</evidence>
<keyword evidence="5" id="KW-0223">Dioxygenase</keyword>
<dbReference type="Pfam" id="PF02668">
    <property type="entry name" value="TauD"/>
    <property type="match status" value="1"/>
</dbReference>
<dbReference type="PANTHER" id="PTHR10696:SF56">
    <property type="entry name" value="TAUD_TFDA-LIKE DOMAIN-CONTAINING PROTEIN"/>
    <property type="match status" value="1"/>
</dbReference>
<dbReference type="InterPro" id="IPR050411">
    <property type="entry name" value="AlphaKG_dependent_hydroxylases"/>
</dbReference>